<organism evidence="3 4">
    <name type="scientific">Mycolicibacterium rufum</name>
    <dbReference type="NCBI Taxonomy" id="318424"/>
    <lineage>
        <taxon>Bacteria</taxon>
        <taxon>Bacillati</taxon>
        <taxon>Actinomycetota</taxon>
        <taxon>Actinomycetes</taxon>
        <taxon>Mycobacteriales</taxon>
        <taxon>Mycobacteriaceae</taxon>
        <taxon>Mycolicibacterium</taxon>
    </lineage>
</organism>
<feature type="region of interest" description="Disordered" evidence="1">
    <location>
        <begin position="1"/>
        <end position="79"/>
    </location>
</feature>
<dbReference type="AlphaFoldDB" id="A0A9X3BT81"/>
<dbReference type="InterPro" id="IPR000873">
    <property type="entry name" value="AMP-dep_synth/lig_dom"/>
</dbReference>
<feature type="compositionally biased region" description="Basic and acidic residues" evidence="1">
    <location>
        <begin position="1"/>
        <end position="20"/>
    </location>
</feature>
<dbReference type="Proteomes" id="UP001140272">
    <property type="component" value="Unassembled WGS sequence"/>
</dbReference>
<feature type="compositionally biased region" description="Basic residues" evidence="1">
    <location>
        <begin position="70"/>
        <end position="79"/>
    </location>
</feature>
<sequence length="231" mass="25267">MACRDRVSARRRPQRADLPHRVLHQPRLRRGGAASAAPHRPDLPVDRGPVRRQRGRGAPAHLGHRDARGAGRRTGGRGRIGRAADATHLHHLRRRDRPGHRQHAPVVPVPALHDHAQGAGHPVNPTLADCLRTAAHATPDRILIRDGERTLQCAALLEQASALAHALVRRMPVGSVVSFMVPNWWEAAVIYLGATLGGMVVNPILPSLRDHELSFLLADAGSRAVFIPHRF</sequence>
<feature type="compositionally biased region" description="Basic residues" evidence="1">
    <location>
        <begin position="21"/>
        <end position="30"/>
    </location>
</feature>
<evidence type="ECO:0000259" key="2">
    <source>
        <dbReference type="Pfam" id="PF00501"/>
    </source>
</evidence>
<feature type="compositionally biased region" description="Basic and acidic residues" evidence="1">
    <location>
        <begin position="39"/>
        <end position="49"/>
    </location>
</feature>
<feature type="domain" description="AMP-dependent synthetase/ligase" evidence="2">
    <location>
        <begin position="132"/>
        <end position="228"/>
    </location>
</feature>
<dbReference type="Pfam" id="PF00501">
    <property type="entry name" value="AMP-binding"/>
    <property type="match status" value="1"/>
</dbReference>
<proteinExistence type="predicted"/>
<reference evidence="3" key="1">
    <citation type="submission" date="2020-07" db="EMBL/GenBank/DDBJ databases">
        <authorList>
            <person name="Pettersson B.M.F."/>
            <person name="Behra P.R.K."/>
            <person name="Ramesh M."/>
            <person name="Das S."/>
            <person name="Dasgupta S."/>
            <person name="Kirsebom L.A."/>
        </authorList>
    </citation>
    <scope>NUCLEOTIDE SEQUENCE</scope>
    <source>
        <strain evidence="3">DSM 45406</strain>
    </source>
</reference>
<reference evidence="3" key="2">
    <citation type="journal article" date="2022" name="BMC Genomics">
        <title>Comparative genome analysis of mycobacteria focusing on tRNA and non-coding RNA.</title>
        <authorList>
            <person name="Behra P.R.K."/>
            <person name="Pettersson B.M.F."/>
            <person name="Ramesh M."/>
            <person name="Das S."/>
            <person name="Dasgupta S."/>
            <person name="Kirsebom L.A."/>
        </authorList>
    </citation>
    <scope>NUCLEOTIDE SEQUENCE</scope>
    <source>
        <strain evidence="3">DSM 45406</strain>
    </source>
</reference>
<dbReference type="EMBL" id="JACKRN010001038">
    <property type="protein sequence ID" value="MCV7074170.1"/>
    <property type="molecule type" value="Genomic_DNA"/>
</dbReference>
<feature type="non-terminal residue" evidence="3">
    <location>
        <position position="231"/>
    </location>
</feature>
<name>A0A9X3BT81_9MYCO</name>
<evidence type="ECO:0000313" key="3">
    <source>
        <dbReference type="EMBL" id="MCV7074170.1"/>
    </source>
</evidence>
<protein>
    <submittedName>
        <fullName evidence="3">AMP-binding protein</fullName>
    </submittedName>
</protein>
<comment type="caution">
    <text evidence="3">The sequence shown here is derived from an EMBL/GenBank/DDBJ whole genome shotgun (WGS) entry which is preliminary data.</text>
</comment>
<evidence type="ECO:0000256" key="1">
    <source>
        <dbReference type="SAM" id="MobiDB-lite"/>
    </source>
</evidence>
<dbReference type="Gene3D" id="3.40.50.980">
    <property type="match status" value="1"/>
</dbReference>
<accession>A0A9X3BT81</accession>
<gene>
    <name evidence="3" type="ORF">H7H73_31735</name>
</gene>
<dbReference type="SUPFAM" id="SSF56801">
    <property type="entry name" value="Acetyl-CoA synthetase-like"/>
    <property type="match status" value="1"/>
</dbReference>
<evidence type="ECO:0000313" key="4">
    <source>
        <dbReference type="Proteomes" id="UP001140272"/>
    </source>
</evidence>